<sequence length="179" mass="18586">MSSETAARQGASAPWRARVGELIFVGAILAFAALGVLLSGAIREPVGSSNVLGARVLPYIVTAFMCLTALAAFIATLRGRVGTPEEGEDVDESVGTSWRTVALLVIAFASLMVVIPVAGWPVAVMVLFTGSALALGAKSWWRALLIGAGLGILTQVLFGILLGLSLPAFGEYLPEVFRG</sequence>
<feature type="domain" description="DUF1468" evidence="2">
    <location>
        <begin position="25"/>
        <end position="167"/>
    </location>
</feature>
<feature type="transmembrane region" description="Helical" evidence="1">
    <location>
        <begin position="54"/>
        <end position="77"/>
    </location>
</feature>
<dbReference type="Proteomes" id="UP000633205">
    <property type="component" value="Unassembled WGS sequence"/>
</dbReference>
<name>A0A917DF36_9MICO</name>
<evidence type="ECO:0000256" key="1">
    <source>
        <dbReference type="SAM" id="Phobius"/>
    </source>
</evidence>
<feature type="transmembrane region" description="Helical" evidence="1">
    <location>
        <begin position="140"/>
        <end position="164"/>
    </location>
</feature>
<evidence type="ECO:0000313" key="3">
    <source>
        <dbReference type="EMBL" id="GGD32675.1"/>
    </source>
</evidence>
<feature type="transmembrane region" description="Helical" evidence="1">
    <location>
        <begin position="97"/>
        <end position="128"/>
    </location>
</feature>
<organism evidence="3 4">
    <name type="scientific">Microbacterium faecale</name>
    <dbReference type="NCBI Taxonomy" id="1804630"/>
    <lineage>
        <taxon>Bacteria</taxon>
        <taxon>Bacillati</taxon>
        <taxon>Actinomycetota</taxon>
        <taxon>Actinomycetes</taxon>
        <taxon>Micrococcales</taxon>
        <taxon>Microbacteriaceae</taxon>
        <taxon>Microbacterium</taxon>
    </lineage>
</organism>
<comment type="caution">
    <text evidence="3">The sequence shown here is derived from an EMBL/GenBank/DDBJ whole genome shotgun (WGS) entry which is preliminary data.</text>
</comment>
<accession>A0A917DF36</accession>
<feature type="transmembrane region" description="Helical" evidence="1">
    <location>
        <begin position="22"/>
        <end position="42"/>
    </location>
</feature>
<protein>
    <recommendedName>
        <fullName evidence="2">DUF1468 domain-containing protein</fullName>
    </recommendedName>
</protein>
<keyword evidence="1" id="KW-0812">Transmembrane</keyword>
<reference evidence="3" key="2">
    <citation type="submission" date="2020-09" db="EMBL/GenBank/DDBJ databases">
        <authorList>
            <person name="Sun Q."/>
            <person name="Zhou Y."/>
        </authorList>
    </citation>
    <scope>NUCLEOTIDE SEQUENCE</scope>
    <source>
        <strain evidence="3">CGMCC 1.15152</strain>
    </source>
</reference>
<evidence type="ECO:0000259" key="2">
    <source>
        <dbReference type="Pfam" id="PF07331"/>
    </source>
</evidence>
<dbReference type="EMBL" id="BMHO01000001">
    <property type="protein sequence ID" value="GGD32675.1"/>
    <property type="molecule type" value="Genomic_DNA"/>
</dbReference>
<reference evidence="3" key="1">
    <citation type="journal article" date="2014" name="Int. J. Syst. Evol. Microbiol.">
        <title>Complete genome sequence of Corynebacterium casei LMG S-19264T (=DSM 44701T), isolated from a smear-ripened cheese.</title>
        <authorList>
            <consortium name="US DOE Joint Genome Institute (JGI-PGF)"/>
            <person name="Walter F."/>
            <person name="Albersmeier A."/>
            <person name="Kalinowski J."/>
            <person name="Ruckert C."/>
        </authorList>
    </citation>
    <scope>NUCLEOTIDE SEQUENCE</scope>
    <source>
        <strain evidence="3">CGMCC 1.15152</strain>
    </source>
</reference>
<dbReference type="RefSeq" id="WP_188711305.1">
    <property type="nucleotide sequence ID" value="NZ_BMHO01000001.1"/>
</dbReference>
<evidence type="ECO:0000313" key="4">
    <source>
        <dbReference type="Proteomes" id="UP000633205"/>
    </source>
</evidence>
<dbReference type="Pfam" id="PF07331">
    <property type="entry name" value="TctB"/>
    <property type="match status" value="1"/>
</dbReference>
<proteinExistence type="predicted"/>
<dbReference type="InterPro" id="IPR009936">
    <property type="entry name" value="DUF1468"/>
</dbReference>
<gene>
    <name evidence="3" type="ORF">GCM10010915_11300</name>
</gene>
<keyword evidence="1" id="KW-0472">Membrane</keyword>
<keyword evidence="1" id="KW-1133">Transmembrane helix</keyword>
<keyword evidence="4" id="KW-1185">Reference proteome</keyword>
<dbReference type="AlphaFoldDB" id="A0A917DF36"/>